<dbReference type="OMA" id="DQGWFYS"/>
<dbReference type="HOGENOM" id="CLU_1778715_0_0_1"/>
<protein>
    <recommendedName>
        <fullName evidence="3">Peroxin/Ferlin domain-containing protein</fullName>
    </recommendedName>
</protein>
<dbReference type="eggNOG" id="ENOG502S49X">
    <property type="taxonomic scope" value="Eukaryota"/>
</dbReference>
<dbReference type="GO" id="GO:0005628">
    <property type="term" value="C:prospore membrane"/>
    <property type="evidence" value="ECO:0007669"/>
    <property type="project" value="EnsemblFungi"/>
</dbReference>
<keyword evidence="2" id="KW-1185">Reference proteome</keyword>
<dbReference type="AlphaFoldDB" id="G8BRB1"/>
<dbReference type="GeneID" id="11533757"/>
<evidence type="ECO:0000313" key="2">
    <source>
        <dbReference type="Proteomes" id="UP000005666"/>
    </source>
</evidence>
<reference evidence="1 2" key="1">
    <citation type="journal article" date="2011" name="Proc. Natl. Acad. Sci. U.S.A.">
        <title>Evolutionary erosion of yeast sex chromosomes by mating-type switching accidents.</title>
        <authorList>
            <person name="Gordon J.L."/>
            <person name="Armisen D."/>
            <person name="Proux-Wera E."/>
            <person name="Oheigeartaigh S.S."/>
            <person name="Byrne K.P."/>
            <person name="Wolfe K.H."/>
        </authorList>
    </citation>
    <scope>NUCLEOTIDE SEQUENCE [LARGE SCALE GENOMIC DNA]</scope>
    <source>
        <strain evidence="2">ATCC 24235 / CBS 4417 / NBRC 1672 / NRRL Y-8282 / UCD 70-5</strain>
    </source>
</reference>
<proteinExistence type="predicted"/>
<dbReference type="STRING" id="1071381.G8BRB1"/>
<dbReference type="GO" id="GO:0030476">
    <property type="term" value="P:ascospore wall assembly"/>
    <property type="evidence" value="ECO:0007669"/>
    <property type="project" value="EnsemblFungi"/>
</dbReference>
<evidence type="ECO:0000313" key="1">
    <source>
        <dbReference type="EMBL" id="CCE62287.1"/>
    </source>
</evidence>
<dbReference type="Proteomes" id="UP000005666">
    <property type="component" value="Chromosome 3"/>
</dbReference>
<accession>G8BRB1</accession>
<gene>
    <name evidence="1" type="primary">TPHA0C01310</name>
    <name evidence="1" type="ordered locus">TPHA_0C01310</name>
</gene>
<dbReference type="GO" id="GO:0005829">
    <property type="term" value="C:cytosol"/>
    <property type="evidence" value="ECO:0007669"/>
    <property type="project" value="EnsemblFungi"/>
</dbReference>
<dbReference type="KEGG" id="tpf:TPHA_0C01310"/>
<dbReference type="OrthoDB" id="72441at2759"/>
<organism evidence="1 2">
    <name type="scientific">Tetrapisispora phaffii (strain ATCC 24235 / CBS 4417 / NBRC 1672 / NRRL Y-8282 / UCD 70-5)</name>
    <name type="common">Yeast</name>
    <name type="synonym">Fabospora phaffii</name>
    <dbReference type="NCBI Taxonomy" id="1071381"/>
    <lineage>
        <taxon>Eukaryota</taxon>
        <taxon>Fungi</taxon>
        <taxon>Dikarya</taxon>
        <taxon>Ascomycota</taxon>
        <taxon>Saccharomycotina</taxon>
        <taxon>Saccharomycetes</taxon>
        <taxon>Saccharomycetales</taxon>
        <taxon>Saccharomycetaceae</taxon>
        <taxon>Tetrapisispora</taxon>
    </lineage>
</organism>
<name>G8BRB1_TETPH</name>
<sequence length="145" mass="17296">MFKLLTRLDSLPEEVIIENERGFTMLGHTVYSSKMLVPKLDPPRFQLYNKFTKKIISILVNRTNLSKTIENIFPIKLVENLDSNTKNGGAYPFEWYVLVDNDGKLDNDDQGWFYSWNFRNEHWKNKNGIVRRRIWIRLKDNEVEN</sequence>
<dbReference type="GO" id="GO:0032120">
    <property type="term" value="P:ascospore-type prospore membrane formation"/>
    <property type="evidence" value="ECO:0007669"/>
    <property type="project" value="EnsemblFungi"/>
</dbReference>
<dbReference type="RefSeq" id="XP_003684721.1">
    <property type="nucleotide sequence ID" value="XM_003684673.1"/>
</dbReference>
<dbReference type="EMBL" id="HE612858">
    <property type="protein sequence ID" value="CCE62287.1"/>
    <property type="molecule type" value="Genomic_DNA"/>
</dbReference>
<evidence type="ECO:0008006" key="3">
    <source>
        <dbReference type="Google" id="ProtNLM"/>
    </source>
</evidence>